<evidence type="ECO:0000313" key="3">
    <source>
        <dbReference type="Proteomes" id="UP000664991"/>
    </source>
</evidence>
<feature type="region of interest" description="Disordered" evidence="1">
    <location>
        <begin position="1"/>
        <end position="48"/>
    </location>
</feature>
<dbReference type="Proteomes" id="UP000664991">
    <property type="component" value="Unassembled WGS sequence"/>
</dbReference>
<protein>
    <submittedName>
        <fullName evidence="2">Uncharacterized protein</fullName>
    </submittedName>
</protein>
<accession>A0A836A1H6</accession>
<comment type="caution">
    <text evidence="2">The sequence shown here is derived from an EMBL/GenBank/DDBJ whole genome shotgun (WGS) entry which is preliminary data.</text>
</comment>
<name>A0A836A1H6_SHEEP</name>
<evidence type="ECO:0000313" key="2">
    <source>
        <dbReference type="EMBL" id="KAG5205054.1"/>
    </source>
</evidence>
<dbReference type="EMBL" id="JAEMGP010000009">
    <property type="protein sequence ID" value="KAG5205054.1"/>
    <property type="molecule type" value="Genomic_DNA"/>
</dbReference>
<organism evidence="2 3">
    <name type="scientific">Ovis aries</name>
    <name type="common">Sheep</name>
    <dbReference type="NCBI Taxonomy" id="9940"/>
    <lineage>
        <taxon>Eukaryota</taxon>
        <taxon>Metazoa</taxon>
        <taxon>Chordata</taxon>
        <taxon>Craniata</taxon>
        <taxon>Vertebrata</taxon>
        <taxon>Euteleostomi</taxon>
        <taxon>Mammalia</taxon>
        <taxon>Eutheria</taxon>
        <taxon>Laurasiatheria</taxon>
        <taxon>Artiodactyla</taxon>
        <taxon>Ruminantia</taxon>
        <taxon>Pecora</taxon>
        <taxon>Bovidae</taxon>
        <taxon>Caprinae</taxon>
        <taxon>Ovis</taxon>
    </lineage>
</organism>
<dbReference type="AlphaFoldDB" id="A0A836A1H6"/>
<feature type="compositionally biased region" description="Basic and acidic residues" evidence="1">
    <location>
        <begin position="28"/>
        <end position="42"/>
    </location>
</feature>
<evidence type="ECO:0000256" key="1">
    <source>
        <dbReference type="SAM" id="MobiDB-lite"/>
    </source>
</evidence>
<reference evidence="2 3" key="1">
    <citation type="submission" date="2020-12" db="EMBL/GenBank/DDBJ databases">
        <title>De novo assembly of Tibetan sheep genome.</title>
        <authorList>
            <person name="Li X."/>
        </authorList>
    </citation>
    <scope>NUCLEOTIDE SEQUENCE [LARGE SCALE GENOMIC DNA]</scope>
    <source>
        <tissue evidence="2">Heart</tissue>
    </source>
</reference>
<gene>
    <name evidence="2" type="ORF">JEQ12_019499</name>
</gene>
<sequence>MSCQEDPLIEANRFPSRGVTGRTGETSCRPRDGPDQHQKEKPLVNWKQEGTPHSILKSNIKDKNLEFCGHQPVVQNNCQF</sequence>
<proteinExistence type="predicted"/>